<dbReference type="Pfam" id="PF00404">
    <property type="entry name" value="Dockerin_1"/>
    <property type="match status" value="1"/>
</dbReference>
<dbReference type="PROSITE" id="PS51766">
    <property type="entry name" value="DOCKERIN"/>
    <property type="match status" value="1"/>
</dbReference>
<dbReference type="SUPFAM" id="SSF49373">
    <property type="entry name" value="Invasin/intimin cell-adhesion fragments"/>
    <property type="match status" value="1"/>
</dbReference>
<proteinExistence type="predicted"/>
<sequence length="1260" mass="142395">MINILVCFFLLIGGTVYAEESNSDALINAGHTPIQIEKSNEMGTSSEQVNEGKLEDKNTLSTHFVSKKDINQINVNSVQASEDAKKAIENFNYSSNLSFENRAVSRQEERWGYQDLDKRSNSAARKALYSEIQNAAADFEKSNVNIENKFENKNVFASIDLSALGLSETEVVETYKVFTYDHPEYYWLTNSLTIIYSDNNPNLLLSVYDEYVLSEERNKCDAVIQNAISEYEALTVGMATNYDKILAVHDKIIKDIDYAYNEAGDPKTAVWAHNIMGVFENKSAVCEGYARAFQLIMNHFGIENVYVTGFAGEDHAWNMVKLDDGQYYYIDTTFDDQPAFPGGVMYEYFNAPVAQFEAIHTAEQPTGIGIDFLYELPKASENDAYTYYRKMNAYAEDGTTDDLEAILNHYVEAAKMVSDSDRNVIAIKTDSSNFQNTFNMLGMYYDMDIEKNALDYYLQEVKNSEGQCIGGGDVTIRADAEHHTIYIALAEQPEMAEAYKNGESVGKFKSFTEAYAMLTDGQADYTLKVLTEYAMFPENMPAYDNVQIEGSLFYDGFSIGDEKVYHTSTLYLTKDFTFSKNITFKNLTVEPAFVQYNRRHITLDQCTMRLKGEPTWVRFGTTFFWVSFDEKSESTIIIEGDRQDHSQDQPQNEKNSGGSFNYGRIGISKIKLMEVSQLQFLNIIGRIGQIETGAVRNSQDEEIRHSNATVLYNEVNNIEVGSVHISKDAYLTSMVSLDTNASTMESITGDKNDHIDPNLTFGNWYNKTNQYNQIYLTCRPEEQVNSALLNFNLLGDIIEGDFHVLWNESSEEPWQEKDFVFLKAPALEEENVTFQKSWNHFLTSKKNEKGEFVLSKQIYCDDVKAKDNIIVVETGQKKKFDFIYYPENHTEKYTEVGYSTLDPQIAEIDEQGFITGKLVGTSDVTAVLGGYIGIEATVKVINGGEIEKLELLSKPKKQIYYVGDYLQTEGGALVARYKDGSSEEIPITTDICSGYDKNKLGKQRITVAYQNQKTEFEIEMQPTIEAIQSIAVKESNALKKTYYYREDSGRDNIQLENEKLLVTDANGQIMEIDMSDKSVKIQKNCDFSQKICKINITYKGVGTSFDIPLVSIPMGTTCIVDAPLKTSYKIGEDLNLAGGSFSLYFEDERIQNVPLTDPEVHISDYEKYTTGTQKVNVEYRGFSAPFEVTVSSNIFTFGDVNADKAINASDALLTLRHSVKEIILENEPFTRADVTKDGMVNASDALQILRYSVKEIESFD</sequence>
<accession>A0AAC9W3D4</accession>
<dbReference type="InterPro" id="IPR016134">
    <property type="entry name" value="Dockerin_dom"/>
</dbReference>
<reference evidence="4" key="1">
    <citation type="journal article" date="2017" name="Sci. Rep.">
        <title>Determination of the Genome and Primary Transcriptome of Syngas Fermenting Eubacterium limosum ATCC 8486.</title>
        <authorList>
            <person name="Song Y."/>
            <person name="Shin J."/>
            <person name="Jeong Y."/>
            <person name="Jin S."/>
            <person name="Lee J.K."/>
            <person name="Kim D.R."/>
            <person name="Kim S.C."/>
            <person name="Cho S."/>
            <person name="Cho B.K."/>
        </authorList>
    </citation>
    <scope>NUCLEOTIDE SEQUENCE [LARGE SCALE GENOMIC DNA]</scope>
    <source>
        <strain evidence="4">ATCC 8486</strain>
    </source>
</reference>
<evidence type="ECO:0000313" key="3">
    <source>
        <dbReference type="EMBL" id="ARD66161.1"/>
    </source>
</evidence>
<dbReference type="SUPFAM" id="SSF54001">
    <property type="entry name" value="Cysteine proteinases"/>
    <property type="match status" value="1"/>
</dbReference>
<dbReference type="EMBL" id="CP019962">
    <property type="protein sequence ID" value="ARD66161.1"/>
    <property type="molecule type" value="Genomic_DNA"/>
</dbReference>
<dbReference type="GO" id="GO:0004553">
    <property type="term" value="F:hydrolase activity, hydrolyzing O-glycosyl compounds"/>
    <property type="evidence" value="ECO:0007669"/>
    <property type="project" value="InterPro"/>
</dbReference>
<keyword evidence="1" id="KW-0732">Signal</keyword>
<evidence type="ECO:0000259" key="2">
    <source>
        <dbReference type="PROSITE" id="PS51766"/>
    </source>
</evidence>
<gene>
    <name evidence="3" type="ORF">B2M23_11665</name>
</gene>
<dbReference type="SMART" id="SM00460">
    <property type="entry name" value="TGc"/>
    <property type="match status" value="1"/>
</dbReference>
<dbReference type="InterPro" id="IPR038765">
    <property type="entry name" value="Papain-like_cys_pep_sf"/>
</dbReference>
<dbReference type="Pfam" id="PF07523">
    <property type="entry name" value="Big_3"/>
    <property type="match status" value="2"/>
</dbReference>
<evidence type="ECO:0000313" key="4">
    <source>
        <dbReference type="Proteomes" id="UP000192391"/>
    </source>
</evidence>
<dbReference type="KEGG" id="elim:B2M23_11665"/>
<dbReference type="AlphaFoldDB" id="A0AAC9W3D4"/>
<dbReference type="Gene3D" id="1.10.1330.10">
    <property type="entry name" value="Dockerin domain"/>
    <property type="match status" value="1"/>
</dbReference>
<dbReference type="InterPro" id="IPR008964">
    <property type="entry name" value="Invasin/intimin_cell_adhesion"/>
</dbReference>
<feature type="chain" id="PRO_5042138298" description="Dockerin domain-containing protein" evidence="1">
    <location>
        <begin position="19"/>
        <end position="1260"/>
    </location>
</feature>
<dbReference type="CDD" id="cd14256">
    <property type="entry name" value="Dockerin_I"/>
    <property type="match status" value="1"/>
</dbReference>
<protein>
    <recommendedName>
        <fullName evidence="2">Dockerin domain-containing protein</fullName>
    </recommendedName>
</protein>
<dbReference type="InterPro" id="IPR002105">
    <property type="entry name" value="Dockerin_1_rpt"/>
</dbReference>
<feature type="domain" description="Dockerin" evidence="2">
    <location>
        <begin position="1193"/>
        <end position="1260"/>
    </location>
</feature>
<organism evidence="3 4">
    <name type="scientific">Eubacterium limosum</name>
    <dbReference type="NCBI Taxonomy" id="1736"/>
    <lineage>
        <taxon>Bacteria</taxon>
        <taxon>Bacillati</taxon>
        <taxon>Bacillota</taxon>
        <taxon>Clostridia</taxon>
        <taxon>Eubacteriales</taxon>
        <taxon>Eubacteriaceae</taxon>
        <taxon>Eubacterium</taxon>
    </lineage>
</organism>
<dbReference type="SUPFAM" id="SSF63446">
    <property type="entry name" value="Type I dockerin domain"/>
    <property type="match status" value="1"/>
</dbReference>
<feature type="signal peptide" evidence="1">
    <location>
        <begin position="1"/>
        <end position="18"/>
    </location>
</feature>
<dbReference type="Gene3D" id="2.60.40.1080">
    <property type="match status" value="1"/>
</dbReference>
<dbReference type="InterPro" id="IPR002931">
    <property type="entry name" value="Transglutaminase-like"/>
</dbReference>
<dbReference type="InterPro" id="IPR022038">
    <property type="entry name" value="Ig-like_bact"/>
</dbReference>
<dbReference type="Gene3D" id="3.10.620.30">
    <property type="match status" value="1"/>
</dbReference>
<evidence type="ECO:0000256" key="1">
    <source>
        <dbReference type="SAM" id="SignalP"/>
    </source>
</evidence>
<dbReference type="Gene3D" id="2.60.40.3630">
    <property type="match status" value="2"/>
</dbReference>
<dbReference type="Pfam" id="PF01841">
    <property type="entry name" value="Transglut_core"/>
    <property type="match status" value="1"/>
</dbReference>
<dbReference type="GO" id="GO:0000272">
    <property type="term" value="P:polysaccharide catabolic process"/>
    <property type="evidence" value="ECO:0007669"/>
    <property type="project" value="InterPro"/>
</dbReference>
<dbReference type="InterPro" id="IPR036439">
    <property type="entry name" value="Dockerin_dom_sf"/>
</dbReference>
<name>A0AAC9W3D4_EUBLI</name>
<dbReference type="Proteomes" id="UP000192391">
    <property type="component" value="Chromosome"/>
</dbReference>